<dbReference type="EMBL" id="AP019367">
    <property type="protein sequence ID" value="BBH49697.1"/>
    <property type="molecule type" value="Genomic_DNA"/>
</dbReference>
<dbReference type="InterPro" id="IPR000415">
    <property type="entry name" value="Nitroreductase-like"/>
</dbReference>
<evidence type="ECO:0000313" key="4">
    <source>
        <dbReference type="EMBL" id="BBH49697.1"/>
    </source>
</evidence>
<keyword evidence="5" id="KW-1185">Reference proteome</keyword>
<organism evidence="4 5">
    <name type="scientific">Parolsenella catena</name>
    <dbReference type="NCBI Taxonomy" id="2003188"/>
    <lineage>
        <taxon>Bacteria</taxon>
        <taxon>Bacillati</taxon>
        <taxon>Actinomycetota</taxon>
        <taxon>Coriobacteriia</taxon>
        <taxon>Coriobacteriales</taxon>
        <taxon>Atopobiaceae</taxon>
        <taxon>Parolsenella</taxon>
    </lineage>
</organism>
<dbReference type="GeneID" id="88848432"/>
<evidence type="ECO:0000313" key="5">
    <source>
        <dbReference type="Proteomes" id="UP000273154"/>
    </source>
</evidence>
<dbReference type="Pfam" id="PF00881">
    <property type="entry name" value="Nitroreductase"/>
    <property type="match status" value="1"/>
</dbReference>
<dbReference type="CDD" id="cd02062">
    <property type="entry name" value="Nitro_FMN_reductase"/>
    <property type="match status" value="1"/>
</dbReference>
<protein>
    <submittedName>
        <fullName evidence="4">Nitroreductase</fullName>
    </submittedName>
</protein>
<gene>
    <name evidence="4" type="ORF">Pcatena_02840</name>
</gene>
<dbReference type="RefSeq" id="WP_126420989.1">
    <property type="nucleotide sequence ID" value="NZ_AP019367.1"/>
</dbReference>
<evidence type="ECO:0000259" key="3">
    <source>
        <dbReference type="Pfam" id="PF00881"/>
    </source>
</evidence>
<sequence length="208" mass="22284">MSEFKALAEKAEKDFDLGEFARTVRACRSYRRFDEGDSVPEALLIELVDLARVVASGANRMPLRYRIVSSAGEREAVFSQLKWAGALPEWDGPETGERPTGYIVVCDAGHGATTPVDEGIAAQTILLAATQAGYGGCMLHAFNKAGVSGALGLEDASVSPLMVIALGRPAEEVRLEPLDASPNGSTNYWRDEASVHHVPKRSLADVLV</sequence>
<dbReference type="OrthoDB" id="9804207at2"/>
<accession>A0A3G9JW56</accession>
<evidence type="ECO:0000256" key="1">
    <source>
        <dbReference type="ARBA" id="ARBA00007118"/>
    </source>
</evidence>
<dbReference type="PANTHER" id="PTHR43673">
    <property type="entry name" value="NAD(P)H NITROREDUCTASE YDGI-RELATED"/>
    <property type="match status" value="1"/>
</dbReference>
<reference evidence="5" key="1">
    <citation type="submission" date="2018-11" db="EMBL/GenBank/DDBJ databases">
        <title>Comparative genomics of Parolsenella catena and Libanicoccus massiliensis: Reclassification of Libanicoccus massiliensis as Parolsenella massiliensis comb. nov.</title>
        <authorList>
            <person name="Sakamoto M."/>
            <person name="Ikeyama N."/>
            <person name="Murakami T."/>
            <person name="Mori H."/>
            <person name="Yuki M."/>
            <person name="Ohkuma M."/>
        </authorList>
    </citation>
    <scope>NUCLEOTIDE SEQUENCE [LARGE SCALE GENOMIC DNA]</scope>
    <source>
        <strain evidence="5">JCM 31932</strain>
    </source>
</reference>
<feature type="domain" description="Nitroreductase" evidence="3">
    <location>
        <begin position="28"/>
        <end position="168"/>
    </location>
</feature>
<name>A0A3G9JW56_9ACTN</name>
<dbReference type="Gene3D" id="2.20.180.10">
    <property type="entry name" value="putative fmn-dependent nitroreductase like domains"/>
    <property type="match status" value="1"/>
</dbReference>
<dbReference type="GO" id="GO:0016491">
    <property type="term" value="F:oxidoreductase activity"/>
    <property type="evidence" value="ECO:0007669"/>
    <property type="project" value="UniProtKB-KW"/>
</dbReference>
<dbReference type="AlphaFoldDB" id="A0A3G9JW56"/>
<dbReference type="InterPro" id="IPR023312">
    <property type="entry name" value="Put_nitroreductase_C_bac"/>
</dbReference>
<keyword evidence="2" id="KW-0560">Oxidoreductase</keyword>
<dbReference type="InterPro" id="IPR029479">
    <property type="entry name" value="Nitroreductase"/>
</dbReference>
<dbReference type="Proteomes" id="UP000273154">
    <property type="component" value="Chromosome"/>
</dbReference>
<dbReference type="SUPFAM" id="SSF55469">
    <property type="entry name" value="FMN-dependent nitroreductase-like"/>
    <property type="match status" value="1"/>
</dbReference>
<dbReference type="PANTHER" id="PTHR43673:SF10">
    <property type="entry name" value="NADH DEHYDROGENASE_NAD(P)H NITROREDUCTASE XCC3605-RELATED"/>
    <property type="match status" value="1"/>
</dbReference>
<evidence type="ECO:0000256" key="2">
    <source>
        <dbReference type="ARBA" id="ARBA00023002"/>
    </source>
</evidence>
<dbReference type="Gene3D" id="3.40.109.10">
    <property type="entry name" value="NADH Oxidase"/>
    <property type="match status" value="1"/>
</dbReference>
<comment type="similarity">
    <text evidence="1">Belongs to the nitroreductase family.</text>
</comment>
<proteinExistence type="inferred from homology"/>
<dbReference type="KEGG" id="pcat:Pcatena_02840"/>